<sequence>MGSEAPQSREELSRRIRTTRLRIEKNSHYHDSLLSLPRPGSTIDFSSDTFGGHTQATAALRAADAPPVQLALAFSDEANSGRFLGDPSRARFELVLPSRFDLNLCWNRRYLSSRC</sequence>
<accession>A0A540M7S1</accession>
<organism evidence="1 2">
    <name type="scientific">Malus baccata</name>
    <name type="common">Siberian crab apple</name>
    <name type="synonym">Pyrus baccata</name>
    <dbReference type="NCBI Taxonomy" id="106549"/>
    <lineage>
        <taxon>Eukaryota</taxon>
        <taxon>Viridiplantae</taxon>
        <taxon>Streptophyta</taxon>
        <taxon>Embryophyta</taxon>
        <taxon>Tracheophyta</taxon>
        <taxon>Spermatophyta</taxon>
        <taxon>Magnoliopsida</taxon>
        <taxon>eudicotyledons</taxon>
        <taxon>Gunneridae</taxon>
        <taxon>Pentapetalae</taxon>
        <taxon>rosids</taxon>
        <taxon>fabids</taxon>
        <taxon>Rosales</taxon>
        <taxon>Rosaceae</taxon>
        <taxon>Amygdaloideae</taxon>
        <taxon>Maleae</taxon>
        <taxon>Malus</taxon>
    </lineage>
</organism>
<reference evidence="1 2" key="1">
    <citation type="journal article" date="2019" name="G3 (Bethesda)">
        <title>Sequencing of a Wild Apple (Malus baccata) Genome Unravels the Differences Between Cultivated and Wild Apple Species Regarding Disease Resistance and Cold Tolerance.</title>
        <authorList>
            <person name="Chen X."/>
        </authorList>
    </citation>
    <scope>NUCLEOTIDE SEQUENCE [LARGE SCALE GENOMIC DNA]</scope>
    <source>
        <strain evidence="2">cv. Shandingzi</strain>
        <tissue evidence="1">Leaves</tissue>
    </source>
</reference>
<comment type="caution">
    <text evidence="1">The sequence shown here is derived from an EMBL/GenBank/DDBJ whole genome shotgun (WGS) entry which is preliminary data.</text>
</comment>
<gene>
    <name evidence="1" type="ORF">C1H46_019596</name>
</gene>
<keyword evidence="2" id="KW-1185">Reference proteome</keyword>
<protein>
    <submittedName>
        <fullName evidence="1">Uncharacterized protein</fullName>
    </submittedName>
</protein>
<dbReference type="Proteomes" id="UP000315295">
    <property type="component" value="Unassembled WGS sequence"/>
</dbReference>
<evidence type="ECO:0000313" key="1">
    <source>
        <dbReference type="EMBL" id="TQD94803.1"/>
    </source>
</evidence>
<dbReference type="EMBL" id="VIEB01000336">
    <property type="protein sequence ID" value="TQD94803.1"/>
    <property type="molecule type" value="Genomic_DNA"/>
</dbReference>
<dbReference type="AlphaFoldDB" id="A0A540M7S1"/>
<evidence type="ECO:0000313" key="2">
    <source>
        <dbReference type="Proteomes" id="UP000315295"/>
    </source>
</evidence>
<name>A0A540M7S1_MALBA</name>
<proteinExistence type="predicted"/>